<evidence type="ECO:0000313" key="3">
    <source>
        <dbReference type="EMBL" id="MCB5409758.1"/>
    </source>
</evidence>
<dbReference type="EMBL" id="JACDXX010000005">
    <property type="protein sequence ID" value="MCB5409758.1"/>
    <property type="molecule type" value="Genomic_DNA"/>
</dbReference>
<dbReference type="PANTHER" id="PTHR36505">
    <property type="entry name" value="BLR1072 PROTEIN"/>
    <property type="match status" value="1"/>
</dbReference>
<organism evidence="3 4">
    <name type="scientific">Pseudogemmobacter faecipullorum</name>
    <dbReference type="NCBI Taxonomy" id="2755041"/>
    <lineage>
        <taxon>Bacteria</taxon>
        <taxon>Pseudomonadati</taxon>
        <taxon>Pseudomonadota</taxon>
        <taxon>Alphaproteobacteria</taxon>
        <taxon>Rhodobacterales</taxon>
        <taxon>Paracoccaceae</taxon>
        <taxon>Pseudogemmobacter</taxon>
    </lineage>
</organism>
<dbReference type="RefSeq" id="WP_226934663.1">
    <property type="nucleotide sequence ID" value="NZ_JACDXX010000005.1"/>
</dbReference>
<name>A0ABS8CK35_9RHOB</name>
<feature type="chain" id="PRO_5046702209" evidence="1">
    <location>
        <begin position="22"/>
        <end position="165"/>
    </location>
</feature>
<dbReference type="InterPro" id="IPR027275">
    <property type="entry name" value="PRC-brl_dom"/>
</dbReference>
<feature type="signal peptide" evidence="1">
    <location>
        <begin position="1"/>
        <end position="21"/>
    </location>
</feature>
<accession>A0ABS8CK35</accession>
<evidence type="ECO:0000313" key="4">
    <source>
        <dbReference type="Proteomes" id="UP001198571"/>
    </source>
</evidence>
<gene>
    <name evidence="3" type="ORF">H0485_07055</name>
</gene>
<dbReference type="PANTHER" id="PTHR36505:SF1">
    <property type="entry name" value="BLR1072 PROTEIN"/>
    <property type="match status" value="1"/>
</dbReference>
<dbReference type="Pfam" id="PF05239">
    <property type="entry name" value="PRC"/>
    <property type="match status" value="1"/>
</dbReference>
<comment type="caution">
    <text evidence="3">The sequence shown here is derived from an EMBL/GenBank/DDBJ whole genome shotgun (WGS) entry which is preliminary data.</text>
</comment>
<sequence>MRITATALTLALLSSATMAFAQGTEGAVEPAPQAAPTETEATTVPAAPAATAAPAAITAPAIAAPEGYSAVEFTSVTAEELKGVDIYDVTDASVAEVADLLIDGAGKVTGIVTDVGGFLGMGEHRISLSPEQVSFYRNADGDLRGYVSLSKDQLKALPAWEAPAP</sequence>
<dbReference type="Proteomes" id="UP001198571">
    <property type="component" value="Unassembled WGS sequence"/>
</dbReference>
<reference evidence="3 4" key="1">
    <citation type="submission" date="2020-07" db="EMBL/GenBank/DDBJ databases">
        <title>Pseudogemmobacter sp. nov., isolated from poultry manure in Taiwan.</title>
        <authorList>
            <person name="Lin S.-Y."/>
            <person name="Tang Y.-S."/>
            <person name="Young C.-C."/>
        </authorList>
    </citation>
    <scope>NUCLEOTIDE SEQUENCE [LARGE SCALE GENOMIC DNA]</scope>
    <source>
        <strain evidence="3 4">CC-YST710</strain>
    </source>
</reference>
<dbReference type="Gene3D" id="2.30.30.240">
    <property type="entry name" value="PRC-barrel domain"/>
    <property type="match status" value="1"/>
</dbReference>
<dbReference type="SUPFAM" id="SSF50346">
    <property type="entry name" value="PRC-barrel domain"/>
    <property type="match status" value="1"/>
</dbReference>
<feature type="domain" description="PRC-barrel" evidence="2">
    <location>
        <begin position="76"/>
        <end position="128"/>
    </location>
</feature>
<evidence type="ECO:0000256" key="1">
    <source>
        <dbReference type="SAM" id="SignalP"/>
    </source>
</evidence>
<protein>
    <submittedName>
        <fullName evidence="3">PRC-barrel domain-containing protein</fullName>
    </submittedName>
</protein>
<keyword evidence="4" id="KW-1185">Reference proteome</keyword>
<proteinExistence type="predicted"/>
<evidence type="ECO:0000259" key="2">
    <source>
        <dbReference type="Pfam" id="PF05239"/>
    </source>
</evidence>
<dbReference type="InterPro" id="IPR011033">
    <property type="entry name" value="PRC_barrel-like_sf"/>
</dbReference>
<keyword evidence="1" id="KW-0732">Signal</keyword>